<comment type="caution">
    <text evidence="2">The sequence shown here is derived from an EMBL/GenBank/DDBJ whole genome shotgun (WGS) entry which is preliminary data.</text>
</comment>
<feature type="compositionally biased region" description="Basic and acidic residues" evidence="1">
    <location>
        <begin position="259"/>
        <end position="268"/>
    </location>
</feature>
<dbReference type="AlphaFoldDB" id="A0A1F5WH09"/>
<dbReference type="EMBL" id="MFHQ01000001">
    <property type="protein sequence ID" value="OGF74877.1"/>
    <property type="molecule type" value="Genomic_DNA"/>
</dbReference>
<evidence type="ECO:0000256" key="1">
    <source>
        <dbReference type="SAM" id="MobiDB-lite"/>
    </source>
</evidence>
<feature type="compositionally biased region" description="Polar residues" evidence="1">
    <location>
        <begin position="207"/>
        <end position="217"/>
    </location>
</feature>
<proteinExistence type="predicted"/>
<feature type="region of interest" description="Disordered" evidence="1">
    <location>
        <begin position="124"/>
        <end position="268"/>
    </location>
</feature>
<protein>
    <submittedName>
        <fullName evidence="2">Uncharacterized protein</fullName>
    </submittedName>
</protein>
<sequence length="268" mass="29540">MLNPQDPKIIERYKTLPQPLKDALWAEETIDHVFDVGKAQKLTVSQMGELADIVGMVILGILKPEDFGSEVQRKLNLIMERKSAADAIVVAINEKIFAPLRNEILKIEKKNVSSPQPKIRNIEQALPISNSQISPPYEGGVGEVKTAPQPTSIFAKHIPASPELPRGEPEPSRYAGRDPYREPIDDGRPETPITKPATPPPKAPQLGGQTPQVQKIISWSDIAPEKEKANSHPDAKSALERAMNNDGIAPKPTSPNYPARKDPYREPI</sequence>
<feature type="compositionally biased region" description="Basic and acidic residues" evidence="1">
    <location>
        <begin position="223"/>
        <end position="239"/>
    </location>
</feature>
<name>A0A1F5WH09_9BACT</name>
<gene>
    <name evidence="2" type="ORF">A3J56_01390</name>
</gene>
<feature type="compositionally biased region" description="Basic and acidic residues" evidence="1">
    <location>
        <begin position="165"/>
        <end position="189"/>
    </location>
</feature>
<accession>A0A1F5WH09</accession>
<evidence type="ECO:0000313" key="2">
    <source>
        <dbReference type="EMBL" id="OGF74877.1"/>
    </source>
</evidence>
<reference evidence="2 3" key="1">
    <citation type="journal article" date="2016" name="Nat. Commun.">
        <title>Thousands of microbial genomes shed light on interconnected biogeochemical processes in an aquifer system.</title>
        <authorList>
            <person name="Anantharaman K."/>
            <person name="Brown C.T."/>
            <person name="Hug L.A."/>
            <person name="Sharon I."/>
            <person name="Castelle C.J."/>
            <person name="Probst A.J."/>
            <person name="Thomas B.C."/>
            <person name="Singh A."/>
            <person name="Wilkins M.J."/>
            <person name="Karaoz U."/>
            <person name="Brodie E.L."/>
            <person name="Williams K.H."/>
            <person name="Hubbard S.S."/>
            <person name="Banfield J.F."/>
        </authorList>
    </citation>
    <scope>NUCLEOTIDE SEQUENCE [LARGE SCALE GENOMIC DNA]</scope>
</reference>
<evidence type="ECO:0000313" key="3">
    <source>
        <dbReference type="Proteomes" id="UP000178406"/>
    </source>
</evidence>
<dbReference type="STRING" id="1798338.A3J56_01390"/>
<organism evidence="2 3">
    <name type="scientific">Candidatus Giovannonibacteria bacterium RIFCSPHIGHO2_02_FULL_46_20</name>
    <dbReference type="NCBI Taxonomy" id="1798338"/>
    <lineage>
        <taxon>Bacteria</taxon>
        <taxon>Candidatus Giovannoniibacteriota</taxon>
    </lineage>
</organism>
<dbReference type="Proteomes" id="UP000178406">
    <property type="component" value="Unassembled WGS sequence"/>
</dbReference>